<keyword evidence="4" id="KW-1003">Cell membrane</keyword>
<evidence type="ECO:0000256" key="6">
    <source>
        <dbReference type="ARBA" id="ARBA00022989"/>
    </source>
</evidence>
<evidence type="ECO:0000256" key="2">
    <source>
        <dbReference type="ARBA" id="ARBA00009306"/>
    </source>
</evidence>
<dbReference type="GO" id="GO:0005886">
    <property type="term" value="C:plasma membrane"/>
    <property type="evidence" value="ECO:0007669"/>
    <property type="project" value="UniProtKB-SubCell"/>
</dbReference>
<evidence type="ECO:0000256" key="4">
    <source>
        <dbReference type="ARBA" id="ARBA00022475"/>
    </source>
</evidence>
<dbReference type="PROSITE" id="PS50928">
    <property type="entry name" value="ABC_TM1"/>
    <property type="match status" value="1"/>
</dbReference>
<feature type="transmembrane region" description="Helical" evidence="8">
    <location>
        <begin position="282"/>
        <end position="305"/>
    </location>
</feature>
<feature type="region of interest" description="Disordered" evidence="9">
    <location>
        <begin position="1"/>
        <end position="20"/>
    </location>
</feature>
<keyword evidence="3 8" id="KW-0813">Transport</keyword>
<feature type="transmembrane region" description="Helical" evidence="8">
    <location>
        <begin position="176"/>
        <end position="201"/>
    </location>
</feature>
<dbReference type="GO" id="GO:0055085">
    <property type="term" value="P:transmembrane transport"/>
    <property type="evidence" value="ECO:0007669"/>
    <property type="project" value="InterPro"/>
</dbReference>
<dbReference type="CDD" id="cd06261">
    <property type="entry name" value="TM_PBP2"/>
    <property type="match status" value="1"/>
</dbReference>
<evidence type="ECO:0000256" key="1">
    <source>
        <dbReference type="ARBA" id="ARBA00004651"/>
    </source>
</evidence>
<organism evidence="11">
    <name type="scientific">uncultured Pleomorphomonas sp</name>
    <dbReference type="NCBI Taxonomy" id="442121"/>
    <lineage>
        <taxon>Bacteria</taxon>
        <taxon>Pseudomonadati</taxon>
        <taxon>Pseudomonadota</taxon>
        <taxon>Alphaproteobacteria</taxon>
        <taxon>Hyphomicrobiales</taxon>
        <taxon>Pleomorphomonadaceae</taxon>
        <taxon>Pleomorphomonas</taxon>
        <taxon>environmental samples</taxon>
    </lineage>
</organism>
<dbReference type="InterPro" id="IPR035906">
    <property type="entry name" value="MetI-like_sf"/>
</dbReference>
<feature type="domain" description="ABC transmembrane type-1" evidence="10">
    <location>
        <begin position="88"/>
        <end position="305"/>
    </location>
</feature>
<evidence type="ECO:0000256" key="8">
    <source>
        <dbReference type="RuleBase" id="RU363032"/>
    </source>
</evidence>
<dbReference type="Pfam" id="PF00528">
    <property type="entry name" value="BPD_transp_1"/>
    <property type="match status" value="1"/>
</dbReference>
<reference evidence="11" key="1">
    <citation type="submission" date="2016-08" db="EMBL/GenBank/DDBJ databases">
        <authorList>
            <person name="Seilhamer J.J."/>
        </authorList>
    </citation>
    <scope>NUCLEOTIDE SEQUENCE</scope>
    <source>
        <strain evidence="11">86</strain>
    </source>
</reference>
<sequence length="312" mass="33468">MAAPTTMGIPRDGQEGGRKPSFFGRSETGAAYVLLLPMLVLFGCAVVYPLVETVLLSFTDMRGMAAGKWIGLKNYATLFGDPNFRAALSTTIIWTLVVTALSVGIGWGLAIVCSLAPRATLVFRVMFFAAYGVAETVSGFIWLGIFRPDTSGLVNAVLTGVGLGDWSNAWLGNVSTALWCLIAAYAWTQVGLPLMTCFASIQTIPKTLFEAAYIDGARSTSIMRYIVLPLSMPGLRVAIFINLLNALRAFDMIFVLTGGGPIRSTETIGYFMFRESMLQFKLGYGAAATVILLLAVVVISIPAIVKRTAEAT</sequence>
<keyword evidence="5 8" id="KW-0812">Transmembrane</keyword>
<dbReference type="PANTHER" id="PTHR43227">
    <property type="entry name" value="BLL4140 PROTEIN"/>
    <property type="match status" value="1"/>
</dbReference>
<dbReference type="RefSeq" id="WP_288196860.1">
    <property type="nucleotide sequence ID" value="NZ_LT608334.1"/>
</dbReference>
<dbReference type="EMBL" id="FMJD01000008">
    <property type="protein sequence ID" value="SCM76799.1"/>
    <property type="molecule type" value="Genomic_DNA"/>
</dbReference>
<evidence type="ECO:0000313" key="11">
    <source>
        <dbReference type="EMBL" id="SCM76799.1"/>
    </source>
</evidence>
<feature type="transmembrane region" description="Helical" evidence="8">
    <location>
        <begin position="125"/>
        <end position="145"/>
    </location>
</feature>
<evidence type="ECO:0000256" key="7">
    <source>
        <dbReference type="ARBA" id="ARBA00023136"/>
    </source>
</evidence>
<keyword evidence="6 8" id="KW-1133">Transmembrane helix</keyword>
<evidence type="ECO:0000256" key="9">
    <source>
        <dbReference type="SAM" id="MobiDB-lite"/>
    </source>
</evidence>
<proteinExistence type="inferred from homology"/>
<evidence type="ECO:0000256" key="3">
    <source>
        <dbReference type="ARBA" id="ARBA00022448"/>
    </source>
</evidence>
<feature type="transmembrane region" description="Helical" evidence="8">
    <location>
        <begin position="29"/>
        <end position="51"/>
    </location>
</feature>
<dbReference type="SUPFAM" id="SSF161098">
    <property type="entry name" value="MetI-like"/>
    <property type="match status" value="1"/>
</dbReference>
<dbReference type="InterPro" id="IPR050809">
    <property type="entry name" value="UgpAE/MalFG_permease"/>
</dbReference>
<name>A0A212LHF2_9HYPH</name>
<gene>
    <name evidence="11" type="ORF">KL86PLE_40604</name>
</gene>
<evidence type="ECO:0000259" key="10">
    <source>
        <dbReference type="PROSITE" id="PS50928"/>
    </source>
</evidence>
<comment type="subcellular location">
    <subcellularLocation>
        <location evidence="1 8">Cell membrane</location>
        <topology evidence="1 8">Multi-pass membrane protein</topology>
    </subcellularLocation>
</comment>
<keyword evidence="7 8" id="KW-0472">Membrane</keyword>
<accession>A0A212LHF2</accession>
<comment type="similarity">
    <text evidence="2 8">Belongs to the binding-protein-dependent transport system permease family.</text>
</comment>
<evidence type="ECO:0000256" key="5">
    <source>
        <dbReference type="ARBA" id="ARBA00022692"/>
    </source>
</evidence>
<feature type="transmembrane region" description="Helical" evidence="8">
    <location>
        <begin position="92"/>
        <end position="113"/>
    </location>
</feature>
<dbReference type="InterPro" id="IPR000515">
    <property type="entry name" value="MetI-like"/>
</dbReference>
<dbReference type="Gene3D" id="1.10.3720.10">
    <property type="entry name" value="MetI-like"/>
    <property type="match status" value="1"/>
</dbReference>
<dbReference type="PANTHER" id="PTHR43227:SF8">
    <property type="entry name" value="DIACETYLCHITOBIOSE UPTAKE SYSTEM PERMEASE PROTEIN DASB"/>
    <property type="match status" value="1"/>
</dbReference>
<protein>
    <submittedName>
        <fullName evidence="11">Maltose ABC transporter permease</fullName>
    </submittedName>
</protein>
<feature type="transmembrane region" description="Helical" evidence="8">
    <location>
        <begin position="222"/>
        <end position="244"/>
    </location>
</feature>
<dbReference type="AlphaFoldDB" id="A0A212LHF2"/>